<sequence>MQGSSARHKVSDPYMPSNPAVNVWDLPTAAITPAQTSSYLPQTGYKRFAKGSRSKVGQDCCAKSNLGPGLGWLMTANLQQPWSSINQAMPT</sequence>
<reference evidence="2" key="2">
    <citation type="submission" date="2015-01" db="EMBL/GenBank/DDBJ databases">
        <title>Evolutionary Origins and Diversification of the Mycorrhizal Mutualists.</title>
        <authorList>
            <consortium name="DOE Joint Genome Institute"/>
            <consortium name="Mycorrhizal Genomics Consortium"/>
            <person name="Kohler A."/>
            <person name="Kuo A."/>
            <person name="Nagy L.G."/>
            <person name="Floudas D."/>
            <person name="Copeland A."/>
            <person name="Barry K.W."/>
            <person name="Cichocki N."/>
            <person name="Veneault-Fourrey C."/>
            <person name="LaButti K."/>
            <person name="Lindquist E.A."/>
            <person name="Lipzen A."/>
            <person name="Lundell T."/>
            <person name="Morin E."/>
            <person name="Murat C."/>
            <person name="Riley R."/>
            <person name="Ohm R."/>
            <person name="Sun H."/>
            <person name="Tunlid A."/>
            <person name="Henrissat B."/>
            <person name="Grigoriev I.V."/>
            <person name="Hibbett D.S."/>
            <person name="Martin F."/>
        </authorList>
    </citation>
    <scope>NUCLEOTIDE SEQUENCE [LARGE SCALE GENOMIC DNA]</scope>
    <source>
        <strain evidence="2">441</strain>
    </source>
</reference>
<evidence type="ECO:0000313" key="1">
    <source>
        <dbReference type="EMBL" id="KIK13933.1"/>
    </source>
</evidence>
<gene>
    <name evidence="1" type="ORF">PISMIDRAFT_370853</name>
</gene>
<organism evidence="1 2">
    <name type="scientific">Pisolithus microcarpus 441</name>
    <dbReference type="NCBI Taxonomy" id="765257"/>
    <lineage>
        <taxon>Eukaryota</taxon>
        <taxon>Fungi</taxon>
        <taxon>Dikarya</taxon>
        <taxon>Basidiomycota</taxon>
        <taxon>Agaricomycotina</taxon>
        <taxon>Agaricomycetes</taxon>
        <taxon>Agaricomycetidae</taxon>
        <taxon>Boletales</taxon>
        <taxon>Sclerodermatineae</taxon>
        <taxon>Pisolithaceae</taxon>
        <taxon>Pisolithus</taxon>
    </lineage>
</organism>
<keyword evidence="2" id="KW-1185">Reference proteome</keyword>
<proteinExistence type="predicted"/>
<dbReference type="Proteomes" id="UP000054018">
    <property type="component" value="Unassembled WGS sequence"/>
</dbReference>
<dbReference type="AlphaFoldDB" id="A0A0C9Z1T3"/>
<evidence type="ECO:0000313" key="2">
    <source>
        <dbReference type="Proteomes" id="UP000054018"/>
    </source>
</evidence>
<dbReference type="EMBL" id="KN833966">
    <property type="protein sequence ID" value="KIK13933.1"/>
    <property type="molecule type" value="Genomic_DNA"/>
</dbReference>
<dbReference type="HOGENOM" id="CLU_2427881_0_0_1"/>
<name>A0A0C9Z1T3_9AGAM</name>
<accession>A0A0C9Z1T3</accession>
<reference evidence="1 2" key="1">
    <citation type="submission" date="2014-04" db="EMBL/GenBank/DDBJ databases">
        <authorList>
            <consortium name="DOE Joint Genome Institute"/>
            <person name="Kuo A."/>
            <person name="Kohler A."/>
            <person name="Costa M.D."/>
            <person name="Nagy L.G."/>
            <person name="Floudas D."/>
            <person name="Copeland A."/>
            <person name="Barry K.W."/>
            <person name="Cichocki N."/>
            <person name="Veneault-Fourrey C."/>
            <person name="LaButti K."/>
            <person name="Lindquist E.A."/>
            <person name="Lipzen A."/>
            <person name="Lundell T."/>
            <person name="Morin E."/>
            <person name="Murat C."/>
            <person name="Sun H."/>
            <person name="Tunlid A."/>
            <person name="Henrissat B."/>
            <person name="Grigoriev I.V."/>
            <person name="Hibbett D.S."/>
            <person name="Martin F."/>
            <person name="Nordberg H.P."/>
            <person name="Cantor M.N."/>
            <person name="Hua S.X."/>
        </authorList>
    </citation>
    <scope>NUCLEOTIDE SEQUENCE [LARGE SCALE GENOMIC DNA]</scope>
    <source>
        <strain evidence="1 2">441</strain>
    </source>
</reference>
<protein>
    <submittedName>
        <fullName evidence="1">Uncharacterized protein</fullName>
    </submittedName>
</protein>